<keyword evidence="3" id="KW-0479">Metal-binding</keyword>
<sequence length="922" mass="105804">MVEPGRGHGKGQITATGFDKPPINFTSSVRMEVAVPRLQHSKNPHNENKMEFSRCSEVYGDFMKKAEEIPEYGNKKPKLKGEETMRCLKKNNAVRVTQGDHVNQHTNNKPYKILKSSKGFGTTKKRKVEEIYKRDAIKLKLCKKGDEKEKLTVSNKIRKFEDDDDDDLVDEEMLVLLKSKSGRRARRMNNVMDVGQNPRKCHQCKKKERTLFVPCTKCPKMYCMRCVDKWYPDMSVEEIAASCPFCLKNCNCNVCLCSRGVIKTSKRDITGHDKAQYQQYMIKLLLPFLKQVCHEQSQEEQIEAKLLGKSSFELEIPQSLCGDDERVYCDHCATSIIDLHRSCPNCSYELCLSCCQEVRDGSITPRAELKFPYVNRGYNYMHGGDPLPVSCDLDTSEGHIEPSTVWNAKSDGSIICAPKELGGCGSAVLELRRILLCGWISDLEAKAHNMLKLWEIEHTTLQQKETVSSYTSLRQEAIRKGINDNNIYCPELSNIKRRGMLLFQKHWANGEPIIVRDVLKQGTGLSWKPMVMWRALCENMVSEISSKMSEVKAIDCLANCEVEIDTHTFFKGYTEGRTYKNLWPEMLKLKDWPPSDKFEDLLPRHCDEFISFLPFQEYCNPRAGILNLAVKLPAHVLKPDMGPKTYIAYGIKEELGRGDSVTKLHCDMSDAVNILTHTEEVTLTDEQHFIISKLKEAHQAQDERELCARERVADSLHGRPCTYNKECKENKEVFEAKGLKKQPIEINIEVFPNDVPKEVTSSVKESLETGSALWDIFRREDSDKLETYLRKHSKEFRHTYCSPVEQVVHPIHDQCFYLTSDHKKKLKEEFGVEPWTFEQKLGEAVFIPAGCPHQVRNLKSCTKVAVDFVSPENIHECLRLTNEFRQLPKNHKAREDKLEIKKMIVYAVDQAVNDLKDILKCS</sequence>
<comment type="subcellular location">
    <subcellularLocation>
        <location evidence="1">Nucleus</location>
    </subcellularLocation>
</comment>
<dbReference type="GO" id="GO:0006357">
    <property type="term" value="P:regulation of transcription by RNA polymerase II"/>
    <property type="evidence" value="ECO:0007669"/>
    <property type="project" value="TreeGrafter"/>
</dbReference>
<evidence type="ECO:0000259" key="10">
    <source>
        <dbReference type="PROSITE" id="PS51184"/>
    </source>
</evidence>
<dbReference type="SMART" id="SM00558">
    <property type="entry name" value="JmjC"/>
    <property type="match status" value="1"/>
</dbReference>
<dbReference type="InterPro" id="IPR001841">
    <property type="entry name" value="Znf_RING"/>
</dbReference>
<comment type="caution">
    <text evidence="11">The sequence shown here is derived from an EMBL/GenBank/DDBJ whole genome shotgun (WGS) entry which is preliminary data.</text>
</comment>
<evidence type="ECO:0000313" key="11">
    <source>
        <dbReference type="EMBL" id="KAK7387734.1"/>
    </source>
</evidence>
<name>A0AAN9XDJ5_PSOTE</name>
<evidence type="ECO:0000256" key="1">
    <source>
        <dbReference type="ARBA" id="ARBA00004123"/>
    </source>
</evidence>
<dbReference type="GO" id="GO:0000785">
    <property type="term" value="C:chromatin"/>
    <property type="evidence" value="ECO:0007669"/>
    <property type="project" value="TreeGrafter"/>
</dbReference>
<dbReference type="Pfam" id="PF10497">
    <property type="entry name" value="zf-4CXXC_R1"/>
    <property type="match status" value="1"/>
</dbReference>
<gene>
    <name evidence="11" type="ORF">VNO78_22524</name>
</gene>
<feature type="region of interest" description="Disordered" evidence="8">
    <location>
        <begin position="1"/>
        <end position="22"/>
    </location>
</feature>
<reference evidence="11 12" key="1">
    <citation type="submission" date="2024-01" db="EMBL/GenBank/DDBJ databases">
        <title>The genomes of 5 underutilized Papilionoideae crops provide insights into root nodulation and disease resistanc.</title>
        <authorList>
            <person name="Jiang F."/>
        </authorList>
    </citation>
    <scope>NUCLEOTIDE SEQUENCE [LARGE SCALE GENOMIC DNA]</scope>
    <source>
        <strain evidence="11">DUOXIRENSHENG_FW03</strain>
        <tissue evidence="11">Leaves</tissue>
    </source>
</reference>
<evidence type="ECO:0000256" key="2">
    <source>
        <dbReference type="ARBA" id="ARBA00006801"/>
    </source>
</evidence>
<organism evidence="11 12">
    <name type="scientific">Psophocarpus tetragonolobus</name>
    <name type="common">Winged bean</name>
    <name type="synonym">Dolichos tetragonolobus</name>
    <dbReference type="NCBI Taxonomy" id="3891"/>
    <lineage>
        <taxon>Eukaryota</taxon>
        <taxon>Viridiplantae</taxon>
        <taxon>Streptophyta</taxon>
        <taxon>Embryophyta</taxon>
        <taxon>Tracheophyta</taxon>
        <taxon>Spermatophyta</taxon>
        <taxon>Magnoliopsida</taxon>
        <taxon>eudicotyledons</taxon>
        <taxon>Gunneridae</taxon>
        <taxon>Pentapetalae</taxon>
        <taxon>rosids</taxon>
        <taxon>fabids</taxon>
        <taxon>Fabales</taxon>
        <taxon>Fabaceae</taxon>
        <taxon>Papilionoideae</taxon>
        <taxon>50 kb inversion clade</taxon>
        <taxon>NPAAA clade</taxon>
        <taxon>indigoferoid/millettioid clade</taxon>
        <taxon>Phaseoleae</taxon>
        <taxon>Psophocarpus</taxon>
    </lineage>
</organism>
<dbReference type="InterPro" id="IPR018866">
    <property type="entry name" value="Znf-4CXXC_R1"/>
</dbReference>
<dbReference type="PROSITE" id="PS51184">
    <property type="entry name" value="JMJC"/>
    <property type="match status" value="1"/>
</dbReference>
<evidence type="ECO:0000256" key="4">
    <source>
        <dbReference type="ARBA" id="ARBA00023015"/>
    </source>
</evidence>
<dbReference type="AlphaFoldDB" id="A0AAN9XDJ5"/>
<protein>
    <submittedName>
        <fullName evidence="11">Uncharacterized protein</fullName>
    </submittedName>
</protein>
<keyword evidence="7" id="KW-0863">Zinc-finger</keyword>
<evidence type="ECO:0000256" key="5">
    <source>
        <dbReference type="ARBA" id="ARBA00023163"/>
    </source>
</evidence>
<evidence type="ECO:0000256" key="3">
    <source>
        <dbReference type="ARBA" id="ARBA00022723"/>
    </source>
</evidence>
<keyword evidence="4" id="KW-0805">Transcription regulation</keyword>
<evidence type="ECO:0000313" key="12">
    <source>
        <dbReference type="Proteomes" id="UP001386955"/>
    </source>
</evidence>
<evidence type="ECO:0000256" key="7">
    <source>
        <dbReference type="PROSITE-ProRule" id="PRU00175"/>
    </source>
</evidence>
<feature type="domain" description="RING-type" evidence="9">
    <location>
        <begin position="201"/>
        <end position="246"/>
    </location>
</feature>
<dbReference type="GO" id="GO:0008270">
    <property type="term" value="F:zinc ion binding"/>
    <property type="evidence" value="ECO:0007669"/>
    <property type="project" value="UniProtKB-KW"/>
</dbReference>
<dbReference type="PANTHER" id="PTHR12549">
    <property type="entry name" value="JMJC DOMAIN-CONTAINING HISTONE DEMETHYLATION PROTEIN"/>
    <property type="match status" value="1"/>
</dbReference>
<dbReference type="GO" id="GO:0032454">
    <property type="term" value="F:histone H3K9 demethylase activity"/>
    <property type="evidence" value="ECO:0007669"/>
    <property type="project" value="InterPro"/>
</dbReference>
<feature type="domain" description="JmjC" evidence="10">
    <location>
        <begin position="621"/>
        <end position="885"/>
    </location>
</feature>
<dbReference type="SUPFAM" id="SSF51197">
    <property type="entry name" value="Clavaminate synthase-like"/>
    <property type="match status" value="1"/>
</dbReference>
<dbReference type="GO" id="GO:0003712">
    <property type="term" value="F:transcription coregulator activity"/>
    <property type="evidence" value="ECO:0007669"/>
    <property type="project" value="TreeGrafter"/>
</dbReference>
<proteinExistence type="inferred from homology"/>
<keyword evidence="5" id="KW-0804">Transcription</keyword>
<keyword evidence="7" id="KW-0862">Zinc</keyword>
<dbReference type="Pfam" id="PF02373">
    <property type="entry name" value="JmjC"/>
    <property type="match status" value="1"/>
</dbReference>
<dbReference type="InterPro" id="IPR003347">
    <property type="entry name" value="JmjC_dom"/>
</dbReference>
<dbReference type="PROSITE" id="PS50089">
    <property type="entry name" value="ZF_RING_2"/>
    <property type="match status" value="1"/>
</dbReference>
<dbReference type="CDD" id="cd02208">
    <property type="entry name" value="cupin_RmlC-like"/>
    <property type="match status" value="1"/>
</dbReference>
<dbReference type="InterPro" id="IPR045109">
    <property type="entry name" value="LSDs-like"/>
</dbReference>
<comment type="similarity">
    <text evidence="2">Belongs to the JARID1 histone demethylase family.</text>
</comment>
<dbReference type="GO" id="GO:0000118">
    <property type="term" value="C:histone deacetylase complex"/>
    <property type="evidence" value="ECO:0007669"/>
    <property type="project" value="TreeGrafter"/>
</dbReference>
<dbReference type="GO" id="GO:0031490">
    <property type="term" value="F:chromatin DNA binding"/>
    <property type="evidence" value="ECO:0007669"/>
    <property type="project" value="TreeGrafter"/>
</dbReference>
<evidence type="ECO:0000256" key="8">
    <source>
        <dbReference type="SAM" id="MobiDB-lite"/>
    </source>
</evidence>
<evidence type="ECO:0000256" key="6">
    <source>
        <dbReference type="ARBA" id="ARBA00023242"/>
    </source>
</evidence>
<accession>A0AAN9XDJ5</accession>
<dbReference type="EMBL" id="JAYMYS010000006">
    <property type="protein sequence ID" value="KAK7387734.1"/>
    <property type="molecule type" value="Genomic_DNA"/>
</dbReference>
<evidence type="ECO:0000259" key="9">
    <source>
        <dbReference type="PROSITE" id="PS50089"/>
    </source>
</evidence>
<dbReference type="PANTHER" id="PTHR12549:SF37">
    <property type="entry name" value="LYSINE-SPECIFIC DEMETHYLASE JMJ26"/>
    <property type="match status" value="1"/>
</dbReference>
<dbReference type="Proteomes" id="UP001386955">
    <property type="component" value="Unassembled WGS sequence"/>
</dbReference>
<keyword evidence="12" id="KW-1185">Reference proteome</keyword>
<dbReference type="Gene3D" id="2.60.120.650">
    <property type="entry name" value="Cupin"/>
    <property type="match status" value="1"/>
</dbReference>
<keyword evidence="6" id="KW-0539">Nucleus</keyword>